<reference evidence="2 3" key="1">
    <citation type="journal article" date="2016" name="Front. Microbiol.">
        <title>Comparative Genomics Analysis of Streptomyces Species Reveals Their Adaptation to the Marine Environment and Their Diversity at the Genomic Level.</title>
        <authorList>
            <person name="Tian X."/>
            <person name="Zhang Z."/>
            <person name="Yang T."/>
            <person name="Chen M."/>
            <person name="Li J."/>
            <person name="Chen F."/>
            <person name="Yang J."/>
            <person name="Li W."/>
            <person name="Zhang B."/>
            <person name="Zhang Z."/>
            <person name="Wu J."/>
            <person name="Zhang C."/>
            <person name="Long L."/>
            <person name="Xiao J."/>
        </authorList>
    </citation>
    <scope>NUCLEOTIDE SEQUENCE [LARGE SCALE GENOMIC DNA]</scope>
    <source>
        <strain evidence="2 3">SCSIO M10372</strain>
    </source>
</reference>
<dbReference type="GO" id="GO:0003677">
    <property type="term" value="F:DNA binding"/>
    <property type="evidence" value="ECO:0007669"/>
    <property type="project" value="UniProtKB-KW"/>
</dbReference>
<dbReference type="InterPro" id="IPR010982">
    <property type="entry name" value="Lambda_DNA-bd_dom_sf"/>
</dbReference>
<feature type="domain" description="HTH cro/C1-type" evidence="1">
    <location>
        <begin position="23"/>
        <end position="78"/>
    </location>
</feature>
<proteinExistence type="predicted"/>
<accession>A0A1E7LXJ4</accession>
<dbReference type="Gene3D" id="1.10.260.40">
    <property type="entry name" value="lambda repressor-like DNA-binding domains"/>
    <property type="match status" value="1"/>
</dbReference>
<evidence type="ECO:0000313" key="2">
    <source>
        <dbReference type="EMBL" id="OEV20838.1"/>
    </source>
</evidence>
<dbReference type="Pfam" id="PF19054">
    <property type="entry name" value="DUF5753"/>
    <property type="match status" value="1"/>
</dbReference>
<dbReference type="InterPro" id="IPR043917">
    <property type="entry name" value="DUF5753"/>
</dbReference>
<dbReference type="AlphaFoldDB" id="A0A1E7LXJ4"/>
<dbReference type="CDD" id="cd00093">
    <property type="entry name" value="HTH_XRE"/>
    <property type="match status" value="1"/>
</dbReference>
<name>A0A1E7LXJ4_9ACTN</name>
<comment type="caution">
    <text evidence="2">The sequence shown here is derived from an EMBL/GenBank/DDBJ whole genome shotgun (WGS) entry which is preliminary data.</text>
</comment>
<dbReference type="Proteomes" id="UP000175971">
    <property type="component" value="Unassembled WGS sequence"/>
</dbReference>
<sequence length="293" mass="32459">MAGSNPDRGRTVSTVLGRRLGGELLRMREARDLRQSHAADALTASVAKVAKIERGLVPIRDPDIRALCHLYGETDADTVDRLLALAKADRERRKASGWWNQYPGLESMVEYVALEDIASSLRTWQLAIVPGLLQTADYARALAVGNGSWEDPDEIEPFVEARMARQVRLTGDRQLELWAVVHESALRQLVGGRQVMREQLGHLLDKARQPNVKLQVVPYLAGAHPGMTSAFTIVSFADPGALDVVHMDTTSSTLWLESDNDADRHAQLFDRISRLGLAQRSSVRLIDGILKEL</sequence>
<dbReference type="Pfam" id="PF13560">
    <property type="entry name" value="HTH_31"/>
    <property type="match status" value="1"/>
</dbReference>
<evidence type="ECO:0000313" key="3">
    <source>
        <dbReference type="Proteomes" id="UP000175971"/>
    </source>
</evidence>
<keyword evidence="3" id="KW-1185">Reference proteome</keyword>
<dbReference type="SUPFAM" id="SSF47413">
    <property type="entry name" value="lambda repressor-like DNA-binding domains"/>
    <property type="match status" value="1"/>
</dbReference>
<dbReference type="PATRIC" id="fig|518642.7.peg.9472"/>
<keyword evidence="2" id="KW-0238">DNA-binding</keyword>
<dbReference type="SMART" id="SM00530">
    <property type="entry name" value="HTH_XRE"/>
    <property type="match status" value="1"/>
</dbReference>
<gene>
    <name evidence="2" type="ORF">AN221_11680</name>
</gene>
<dbReference type="EMBL" id="LJGZ01000021">
    <property type="protein sequence ID" value="OEV20838.1"/>
    <property type="molecule type" value="Genomic_DNA"/>
</dbReference>
<dbReference type="InterPro" id="IPR001387">
    <property type="entry name" value="Cro/C1-type_HTH"/>
</dbReference>
<organism evidence="2 3">
    <name type="scientific">Streptomyces nanshensis</name>
    <dbReference type="NCBI Taxonomy" id="518642"/>
    <lineage>
        <taxon>Bacteria</taxon>
        <taxon>Bacillati</taxon>
        <taxon>Actinomycetota</taxon>
        <taxon>Actinomycetes</taxon>
        <taxon>Kitasatosporales</taxon>
        <taxon>Streptomycetaceae</taxon>
        <taxon>Streptomyces</taxon>
    </lineage>
</organism>
<protein>
    <submittedName>
        <fullName evidence="2">DNA-binding protein</fullName>
    </submittedName>
</protein>
<evidence type="ECO:0000259" key="1">
    <source>
        <dbReference type="SMART" id="SM00530"/>
    </source>
</evidence>
<dbReference type="OrthoDB" id="5172945at2"/>